<protein>
    <submittedName>
        <fullName evidence="4">tRNA (N6-threonylcarbamoyladenosine(37)-N6)-methyltransferase TrmO</fullName>
    </submittedName>
</protein>
<dbReference type="InterPro" id="IPR023370">
    <property type="entry name" value="TrmO-like_N"/>
</dbReference>
<dbReference type="NCBIfam" id="TIGR00104">
    <property type="entry name" value="tRNA_TsaA"/>
    <property type="match status" value="1"/>
</dbReference>
<dbReference type="Pfam" id="PF01980">
    <property type="entry name" value="TrmO_N"/>
    <property type="match status" value="1"/>
</dbReference>
<gene>
    <name evidence="4" type="primary">tsaA</name>
    <name evidence="4" type="ORF">I0C86_25420</name>
</gene>
<evidence type="ECO:0000313" key="5">
    <source>
        <dbReference type="Proteomes" id="UP000638560"/>
    </source>
</evidence>
<keyword evidence="1" id="KW-0949">S-adenosyl-L-methionine</keyword>
<organism evidence="4 5">
    <name type="scientific">Plantactinospora alkalitolerans</name>
    <dbReference type="NCBI Taxonomy" id="2789879"/>
    <lineage>
        <taxon>Bacteria</taxon>
        <taxon>Bacillati</taxon>
        <taxon>Actinomycetota</taxon>
        <taxon>Actinomycetes</taxon>
        <taxon>Micromonosporales</taxon>
        <taxon>Micromonosporaceae</taxon>
        <taxon>Plantactinospora</taxon>
    </lineage>
</organism>
<name>A0ABS0H213_9ACTN</name>
<feature type="domain" description="TsaA-like" evidence="3">
    <location>
        <begin position="20"/>
        <end position="150"/>
    </location>
</feature>
<evidence type="ECO:0000256" key="1">
    <source>
        <dbReference type="ARBA" id="ARBA00022691"/>
    </source>
</evidence>
<evidence type="ECO:0000256" key="2">
    <source>
        <dbReference type="ARBA" id="ARBA00033753"/>
    </source>
</evidence>
<dbReference type="PROSITE" id="PS51668">
    <property type="entry name" value="TSAA_2"/>
    <property type="match status" value="1"/>
</dbReference>
<dbReference type="InterPro" id="IPR036414">
    <property type="entry name" value="YaeB_N_sf"/>
</dbReference>
<dbReference type="Gene3D" id="2.40.30.70">
    <property type="entry name" value="YaeB-like"/>
    <property type="match status" value="1"/>
</dbReference>
<dbReference type="InterPro" id="IPR023368">
    <property type="entry name" value="UPF0066_cons_site"/>
</dbReference>
<comment type="similarity">
    <text evidence="2">Belongs to the tRNA methyltransferase O family.</text>
</comment>
<evidence type="ECO:0000313" key="4">
    <source>
        <dbReference type="EMBL" id="MBF9132263.1"/>
    </source>
</evidence>
<dbReference type="EMBL" id="JADPUN010000225">
    <property type="protein sequence ID" value="MBF9132263.1"/>
    <property type="molecule type" value="Genomic_DNA"/>
</dbReference>
<dbReference type="Proteomes" id="UP000638560">
    <property type="component" value="Unassembled WGS sequence"/>
</dbReference>
<dbReference type="PROSITE" id="PS01318">
    <property type="entry name" value="TSAA_1"/>
    <property type="match status" value="1"/>
</dbReference>
<dbReference type="InterPro" id="IPR040372">
    <property type="entry name" value="YaeB-like"/>
</dbReference>
<keyword evidence="5" id="KW-1185">Reference proteome</keyword>
<dbReference type="CDD" id="cd09281">
    <property type="entry name" value="UPF0066"/>
    <property type="match status" value="1"/>
</dbReference>
<proteinExistence type="inferred from homology"/>
<dbReference type="PANTHER" id="PTHR12818:SF0">
    <property type="entry name" value="TRNA (ADENINE(37)-N6)-METHYLTRANSFERASE"/>
    <property type="match status" value="1"/>
</dbReference>
<comment type="caution">
    <text evidence="4">The sequence shown here is derived from an EMBL/GenBank/DDBJ whole genome shotgun (WGS) entry which is preliminary data.</text>
</comment>
<dbReference type="SUPFAM" id="SSF118196">
    <property type="entry name" value="YaeB-like"/>
    <property type="match status" value="1"/>
</dbReference>
<accession>A0ABS0H213</accession>
<evidence type="ECO:0000259" key="3">
    <source>
        <dbReference type="PROSITE" id="PS51668"/>
    </source>
</evidence>
<sequence length="150" mass="16677">MNSKPTLAGHVDTADPPYALHPIGRVESPLVDRATAPRQGDEGSPEAWLVFEPEIREGLRDLEVGIDVLLLTWFDRSSRDVLVVHPRGDLGRPPTGVFSTRSPDRPNPIGLHRVSIVEIDDLRVRVRDLEALDGTPILDVKPVLDRDTER</sequence>
<dbReference type="InterPro" id="IPR036413">
    <property type="entry name" value="YaeB-like_sf"/>
</dbReference>
<reference evidence="4 5" key="1">
    <citation type="submission" date="2020-11" db="EMBL/GenBank/DDBJ databases">
        <title>A novel isolate from a Black sea contaminated sediment with potential to produce alkanes: Plantactinospora alkalitolerans sp. nov.</title>
        <authorList>
            <person name="Carro L."/>
            <person name="Veyisoglu A."/>
            <person name="Guven K."/>
            <person name="Schumann P."/>
            <person name="Klenk H.-P."/>
            <person name="Sahin N."/>
        </authorList>
    </citation>
    <scope>NUCLEOTIDE SEQUENCE [LARGE SCALE GENOMIC DNA]</scope>
    <source>
        <strain evidence="4 5">S1510</strain>
    </source>
</reference>
<dbReference type="PANTHER" id="PTHR12818">
    <property type="entry name" value="TRNA (ADENINE(37)-N6)-METHYLTRANSFERASE"/>
    <property type="match status" value="1"/>
</dbReference>